<dbReference type="KEGG" id="pic:PICST_30978"/>
<name>A3LSA2_PICST</name>
<dbReference type="OrthoDB" id="4075035at2759"/>
<gene>
    <name evidence="2" type="ORF">PICST_30978</name>
</gene>
<dbReference type="InParanoid" id="A3LSA2"/>
<sequence>MFNTPTMLSWLLLPSPALFLIQVLLPTFVTREVFLWFCHEEPLSIAGRGTLVFDLQGQKIRVFNVLYVPDCTQNLLSISAVTTTGDKLVISHDDIVRLKYGQLATRDSRNLYLSCLKIVRPSTVSRANHSAYSAPAPVTVAAPAADAGVAPVSASALVHARLGHPSPTVVRSALKYPNMPRTVVHDSISCEACLSSKSTRVIRKTC</sequence>
<dbReference type="GeneID" id="4838253"/>
<dbReference type="EMBL" id="CP000497">
    <property type="protein sequence ID" value="ABN65867.2"/>
    <property type="molecule type" value="Genomic_DNA"/>
</dbReference>
<protein>
    <recommendedName>
        <fullName evidence="1">Retrovirus-related Pol polyprotein from transposon TNT 1-94-like beta-barrel domain-containing protein</fullName>
    </recommendedName>
</protein>
<accession>A3LSA2</accession>
<dbReference type="AlphaFoldDB" id="A3LSA2"/>
<dbReference type="RefSeq" id="XP_001383896.2">
    <property type="nucleotide sequence ID" value="XM_001383859.1"/>
</dbReference>
<dbReference type="STRING" id="322104.A3LSA2"/>
<evidence type="ECO:0000313" key="3">
    <source>
        <dbReference type="Proteomes" id="UP000002258"/>
    </source>
</evidence>
<evidence type="ECO:0000259" key="1">
    <source>
        <dbReference type="Pfam" id="PF22936"/>
    </source>
</evidence>
<dbReference type="HOGENOM" id="CLU_1332369_0_0_1"/>
<dbReference type="Proteomes" id="UP000002258">
    <property type="component" value="Chromosome 3"/>
</dbReference>
<reference evidence="2 3" key="1">
    <citation type="journal article" date="2007" name="Nat. Biotechnol.">
        <title>Genome sequence of the lignocellulose-bioconverting and xylose-fermenting yeast Pichia stipitis.</title>
        <authorList>
            <person name="Jeffries T.W."/>
            <person name="Grigoriev I.V."/>
            <person name="Grimwood J."/>
            <person name="Laplaza J.M."/>
            <person name="Aerts A."/>
            <person name="Salamov A."/>
            <person name="Schmutz J."/>
            <person name="Lindquist E."/>
            <person name="Dehal P."/>
            <person name="Shapiro H."/>
            <person name="Jin Y.S."/>
            <person name="Passoth V."/>
            <person name="Richardson P.M."/>
        </authorList>
    </citation>
    <scope>NUCLEOTIDE SEQUENCE [LARGE SCALE GENOMIC DNA]</scope>
    <source>
        <strain evidence="3">ATCC 58785 / CBS 6054 / NBRC 10063 / NRRL Y-11545</strain>
    </source>
</reference>
<organism evidence="2 3">
    <name type="scientific">Scheffersomyces stipitis (strain ATCC 58785 / CBS 6054 / NBRC 10063 / NRRL Y-11545)</name>
    <name type="common">Yeast</name>
    <name type="synonym">Pichia stipitis</name>
    <dbReference type="NCBI Taxonomy" id="322104"/>
    <lineage>
        <taxon>Eukaryota</taxon>
        <taxon>Fungi</taxon>
        <taxon>Dikarya</taxon>
        <taxon>Ascomycota</taxon>
        <taxon>Saccharomycotina</taxon>
        <taxon>Pichiomycetes</taxon>
        <taxon>Debaryomycetaceae</taxon>
        <taxon>Scheffersomyces</taxon>
    </lineage>
</organism>
<proteinExistence type="predicted"/>
<feature type="domain" description="Retrovirus-related Pol polyprotein from transposon TNT 1-94-like beta-barrel" evidence="1">
    <location>
        <begin position="37"/>
        <end position="84"/>
    </location>
</feature>
<dbReference type="InterPro" id="IPR054722">
    <property type="entry name" value="PolX-like_BBD"/>
</dbReference>
<dbReference type="Pfam" id="PF22936">
    <property type="entry name" value="Pol_BBD"/>
    <property type="match status" value="1"/>
</dbReference>
<keyword evidence="3" id="KW-1185">Reference proteome</keyword>
<evidence type="ECO:0000313" key="2">
    <source>
        <dbReference type="EMBL" id="ABN65867.2"/>
    </source>
</evidence>